<sequence length="214" mass="23183">MCTRLCGWPLSSQSNLRDNNCRLVRTISYGHGPPPTTPHGVTPHGFFAVDAMTPGHALHRAAAVAQHAPVVAAPHSPTSGGFPQTPGRSRPVFPRDFPSGVTEEGRYTDWAKQVTDGGKGLISDEARAEIEKLAATAQKEVNSLVRIVDRTRRCIQCHKNFTQKENGPEACTHHIGSVKFYSCTGCGGKKYYSCCNKCDNCSAGCRKTPHASYD</sequence>
<feature type="region of interest" description="Disordered" evidence="1">
    <location>
        <begin position="73"/>
        <end position="93"/>
    </location>
</feature>
<proteinExistence type="predicted"/>
<name>A0A0G4I401_9ALVE</name>
<dbReference type="VEuPathDB" id="CryptoDB:Cvel_10724"/>
<organism evidence="2">
    <name type="scientific">Chromera velia CCMP2878</name>
    <dbReference type="NCBI Taxonomy" id="1169474"/>
    <lineage>
        <taxon>Eukaryota</taxon>
        <taxon>Sar</taxon>
        <taxon>Alveolata</taxon>
        <taxon>Colpodellida</taxon>
        <taxon>Chromeraceae</taxon>
        <taxon>Chromera</taxon>
    </lineage>
</organism>
<protein>
    <submittedName>
        <fullName evidence="2">Uncharacterized protein</fullName>
    </submittedName>
</protein>
<evidence type="ECO:0000256" key="1">
    <source>
        <dbReference type="SAM" id="MobiDB-lite"/>
    </source>
</evidence>
<dbReference type="AlphaFoldDB" id="A0A0G4I401"/>
<reference evidence="2" key="1">
    <citation type="submission" date="2014-11" db="EMBL/GenBank/DDBJ databases">
        <authorList>
            <person name="Otto D Thomas"/>
            <person name="Naeem Raeece"/>
        </authorList>
    </citation>
    <scope>NUCLEOTIDE SEQUENCE</scope>
</reference>
<gene>
    <name evidence="2" type="ORF">Cvel_10724</name>
</gene>
<dbReference type="EMBL" id="CDMZ01004990">
    <property type="protein sequence ID" value="CEM51598.1"/>
    <property type="molecule type" value="Genomic_DNA"/>
</dbReference>
<accession>A0A0G4I401</accession>
<evidence type="ECO:0000313" key="2">
    <source>
        <dbReference type="EMBL" id="CEM51598.1"/>
    </source>
</evidence>